<dbReference type="InterPro" id="IPR020036">
    <property type="entry name" value="PseH"/>
</dbReference>
<gene>
    <name evidence="2" type="primary">pseH</name>
    <name evidence="2" type="ORF">CE561_03995</name>
</gene>
<dbReference type="Proteomes" id="UP000215301">
    <property type="component" value="Unassembled WGS sequence"/>
</dbReference>
<proteinExistence type="predicted"/>
<sequence>MGLELKKINQDDLELIMNWRMKPEVTKYMYTDPILTMETQLVWFNQIINDNNSKYWIIKFNNAKIGLISLNNIDYKNKRCYWAYYIGDTSFRGKGIATILECNIYDYVFYILELNKLCCEVLSFNEKVISIHKKFGSEIEGVLKQHIFKNGKFYDVITMGITKDKWNNIRKNYVYENIKIE</sequence>
<dbReference type="EMBL" id="NKHD01000010">
    <property type="protein sequence ID" value="OXT08748.1"/>
    <property type="molecule type" value="Genomic_DNA"/>
</dbReference>
<dbReference type="InterPro" id="IPR000182">
    <property type="entry name" value="GNAT_dom"/>
</dbReference>
<evidence type="ECO:0000313" key="3">
    <source>
        <dbReference type="Proteomes" id="UP000215301"/>
    </source>
</evidence>
<comment type="caution">
    <text evidence="2">The sequence shown here is derived from an EMBL/GenBank/DDBJ whole genome shotgun (WGS) entry which is preliminary data.</text>
</comment>
<feature type="domain" description="N-acetyltransferase" evidence="1">
    <location>
        <begin position="3"/>
        <end position="160"/>
    </location>
</feature>
<dbReference type="Gene3D" id="3.40.630.30">
    <property type="match status" value="1"/>
</dbReference>
<dbReference type="PROSITE" id="PS51186">
    <property type="entry name" value="GNAT"/>
    <property type="match status" value="1"/>
</dbReference>
<keyword evidence="2" id="KW-0808">Transferase</keyword>
<evidence type="ECO:0000313" key="2">
    <source>
        <dbReference type="EMBL" id="OXT08748.1"/>
    </source>
</evidence>
<dbReference type="InterPro" id="IPR016181">
    <property type="entry name" value="Acyl_CoA_acyltransferase"/>
</dbReference>
<dbReference type="Pfam" id="PF13302">
    <property type="entry name" value="Acetyltransf_3"/>
    <property type="match status" value="1"/>
</dbReference>
<protein>
    <submittedName>
        <fullName evidence="2">UDP-4-amino-4, 6-dideoxy-N-acetyl-beta-L-altrosamine N-acetyltransferase</fullName>
    </submittedName>
</protein>
<dbReference type="GO" id="GO:0004145">
    <property type="term" value="F:diamine N-acetyltransferase activity"/>
    <property type="evidence" value="ECO:0007669"/>
    <property type="project" value="TreeGrafter"/>
</dbReference>
<accession>A0A231VKV5</accession>
<dbReference type="PANTHER" id="PTHR43415:SF6">
    <property type="entry name" value="SPERMIDINE N(1)-ACETYLTRANSFERASE"/>
    <property type="match status" value="1"/>
</dbReference>
<dbReference type="NCBIfam" id="TIGR03585">
    <property type="entry name" value="PseH"/>
    <property type="match status" value="1"/>
</dbReference>
<name>A0A231VKV5_THETR</name>
<evidence type="ECO:0000259" key="1">
    <source>
        <dbReference type="PROSITE" id="PS51186"/>
    </source>
</evidence>
<organism evidence="2 3">
    <name type="scientific">Thermoanaerobacterium thermosaccharolyticum</name>
    <name type="common">Clostridium thermosaccharolyticum</name>
    <dbReference type="NCBI Taxonomy" id="1517"/>
    <lineage>
        <taxon>Bacteria</taxon>
        <taxon>Bacillati</taxon>
        <taxon>Bacillota</taxon>
        <taxon>Clostridia</taxon>
        <taxon>Thermoanaerobacterales</taxon>
        <taxon>Thermoanaerobacteraceae</taxon>
        <taxon>Thermoanaerobacterium</taxon>
    </lineage>
</organism>
<dbReference type="PANTHER" id="PTHR43415">
    <property type="entry name" value="SPERMIDINE N(1)-ACETYLTRANSFERASE"/>
    <property type="match status" value="1"/>
</dbReference>
<dbReference type="AlphaFoldDB" id="A0A231VKV5"/>
<dbReference type="RefSeq" id="WP_094044241.1">
    <property type="nucleotide sequence ID" value="NZ_NKHD01000010.1"/>
</dbReference>
<reference evidence="2 3" key="1">
    <citation type="submission" date="2017-06" db="EMBL/GenBank/DDBJ databases">
        <title>Isolation and characterization of a thermophilic and butanogenic Thermoanaerobacterium thermosaccharolyticum M5 capable of efficient degradation of hemicellulose.</title>
        <authorList>
            <person name="Xin F."/>
            <person name="Jiang Y."/>
        </authorList>
    </citation>
    <scope>NUCLEOTIDE SEQUENCE [LARGE SCALE GENOMIC DNA]</scope>
    <source>
        <strain evidence="2 3">M5</strain>
    </source>
</reference>
<dbReference type="SUPFAM" id="SSF55729">
    <property type="entry name" value="Acyl-CoA N-acyltransferases (Nat)"/>
    <property type="match status" value="1"/>
</dbReference>